<dbReference type="Pfam" id="PF00239">
    <property type="entry name" value="Resolvase"/>
    <property type="match status" value="1"/>
</dbReference>
<dbReference type="GO" id="GO:0000150">
    <property type="term" value="F:DNA strand exchange activity"/>
    <property type="evidence" value="ECO:0007669"/>
    <property type="project" value="InterPro"/>
</dbReference>
<feature type="active site" description="O-(5'-phospho-DNA)-serine intermediate" evidence="4 5">
    <location>
        <position position="12"/>
    </location>
</feature>
<keyword evidence="2" id="KW-0238">DNA-binding</keyword>
<dbReference type="Gene3D" id="3.90.1750.20">
    <property type="entry name" value="Putative Large Serine Recombinase, Chain B, Domain 2"/>
    <property type="match status" value="1"/>
</dbReference>
<evidence type="ECO:0000256" key="3">
    <source>
        <dbReference type="ARBA" id="ARBA00023172"/>
    </source>
</evidence>
<proteinExistence type="predicted"/>
<dbReference type="InterPro" id="IPR036162">
    <property type="entry name" value="Resolvase-like_N_sf"/>
</dbReference>
<dbReference type="PROSITE" id="PS00397">
    <property type="entry name" value="RECOMBINASES_1"/>
    <property type="match status" value="1"/>
</dbReference>
<evidence type="ECO:0000313" key="9">
    <source>
        <dbReference type="Proteomes" id="UP000034746"/>
    </source>
</evidence>
<dbReference type="GO" id="GO:0015074">
    <property type="term" value="P:DNA integration"/>
    <property type="evidence" value="ECO:0007669"/>
    <property type="project" value="UniProtKB-KW"/>
</dbReference>
<evidence type="ECO:0000256" key="5">
    <source>
        <dbReference type="PROSITE-ProRule" id="PRU10137"/>
    </source>
</evidence>
<dbReference type="PANTHER" id="PTHR30461:SF23">
    <property type="entry name" value="DNA RECOMBINASE-RELATED"/>
    <property type="match status" value="1"/>
</dbReference>
<dbReference type="PROSITE" id="PS51737">
    <property type="entry name" value="RECOMBINASE_DNA_BIND"/>
    <property type="match status" value="1"/>
</dbReference>
<dbReference type="Gene3D" id="3.40.50.1390">
    <property type="entry name" value="Resolvase, N-terminal catalytic domain"/>
    <property type="match status" value="1"/>
</dbReference>
<dbReference type="CDD" id="cd00338">
    <property type="entry name" value="Ser_Recombinase"/>
    <property type="match status" value="1"/>
</dbReference>
<dbReference type="Pfam" id="PF07508">
    <property type="entry name" value="Recombinase"/>
    <property type="match status" value="1"/>
</dbReference>
<dbReference type="InterPro" id="IPR038109">
    <property type="entry name" value="DNA_bind_recomb_sf"/>
</dbReference>
<evidence type="ECO:0000259" key="7">
    <source>
        <dbReference type="PROSITE" id="PS51737"/>
    </source>
</evidence>
<dbReference type="InterPro" id="IPR011109">
    <property type="entry name" value="DNA_bind_recombinase_dom"/>
</dbReference>
<dbReference type="InterPro" id="IPR006118">
    <property type="entry name" value="Recombinase_CS"/>
</dbReference>
<reference evidence="8 9" key="1">
    <citation type="journal article" date="2015" name="Nature">
        <title>rRNA introns, odd ribosomes, and small enigmatic genomes across a large radiation of phyla.</title>
        <authorList>
            <person name="Brown C.T."/>
            <person name="Hug L.A."/>
            <person name="Thomas B.C."/>
            <person name="Sharon I."/>
            <person name="Castelle C.J."/>
            <person name="Singh A."/>
            <person name="Wilkins M.J."/>
            <person name="Williams K.H."/>
            <person name="Banfield J.F."/>
        </authorList>
    </citation>
    <scope>NUCLEOTIDE SEQUENCE [LARGE SCALE GENOMIC DNA]</scope>
</reference>
<dbReference type="PANTHER" id="PTHR30461">
    <property type="entry name" value="DNA-INVERTASE FROM LAMBDOID PROPHAGE"/>
    <property type="match status" value="1"/>
</dbReference>
<evidence type="ECO:0000259" key="6">
    <source>
        <dbReference type="PROSITE" id="PS51736"/>
    </source>
</evidence>
<sequence length="502" mass="58226">MLKKAVMYVRVSSKEQAEQGFSPEAQRVCLYNFARSNSFDVVKEFEEAETAKDSRRKEFAAMLEYVKTKDIKNILVEKTDRLHRNFTDYVAIDELVEKYGVTVWLVKEGNSIGKDSRASDKLMHGLKTVLAKGFIDNLKEEVRKGFDVKISYGEYPHQAPLGYLNTKDPHNPKHNIVTPDPVNSKLIIKMFEYYATGIYSMKSLIAKLEDDGLTLNLPPFLKSGKLYISTVQRCLTSPFYIGKFQWNGKMINGTYDPIIKPELWAKVQDVINGRSINLRKEHNVMPFTYKGMFTCGECGRSVTAEKKKGRYVYYHCTQYKTECKQPWVKEEKIENRFEKITKLLKISDKGVAFVSLALKQSLSEKRRGQDKAFEALIAEQTRIKQRMDTMYEDRLDHKISETDYDRHFSDYTKQLENLEERIGKHNRADISYYDFGHRILELAENAERLAKLATPEEKRELTQFLLSNSKITDGEPIFSLKLPYSAIEKRSPCDDRSSWQGR</sequence>
<evidence type="ECO:0000256" key="4">
    <source>
        <dbReference type="PIRSR" id="PIRSR606118-50"/>
    </source>
</evidence>
<keyword evidence="3" id="KW-0233">DNA recombination</keyword>
<protein>
    <submittedName>
        <fullName evidence="8">Recombinase</fullName>
    </submittedName>
</protein>
<evidence type="ECO:0000256" key="2">
    <source>
        <dbReference type="ARBA" id="ARBA00023125"/>
    </source>
</evidence>
<dbReference type="PROSITE" id="PS51736">
    <property type="entry name" value="RECOMBINASES_3"/>
    <property type="match status" value="1"/>
</dbReference>
<dbReference type="InterPro" id="IPR006119">
    <property type="entry name" value="Resolv_N"/>
</dbReference>
<accession>A0A0G0XPS4</accession>
<gene>
    <name evidence="8" type="ORF">UU48_C0001G0165</name>
</gene>
<evidence type="ECO:0000313" key="8">
    <source>
        <dbReference type="EMBL" id="KKR98810.1"/>
    </source>
</evidence>
<dbReference type="AlphaFoldDB" id="A0A0G0XPS4"/>
<dbReference type="SUPFAM" id="SSF53041">
    <property type="entry name" value="Resolvase-like"/>
    <property type="match status" value="1"/>
</dbReference>
<dbReference type="InterPro" id="IPR050639">
    <property type="entry name" value="SSR_resolvase"/>
</dbReference>
<dbReference type="EMBL" id="LCAU01000001">
    <property type="protein sequence ID" value="KKR98810.1"/>
    <property type="molecule type" value="Genomic_DNA"/>
</dbReference>
<feature type="domain" description="Resolvase/invertase-type recombinase catalytic" evidence="6">
    <location>
        <begin position="4"/>
        <end position="153"/>
    </location>
</feature>
<dbReference type="Proteomes" id="UP000034746">
    <property type="component" value="Unassembled WGS sequence"/>
</dbReference>
<organism evidence="8 9">
    <name type="scientific">Candidatus Uhrbacteria bacterium GW2011_GWF2_41_16</name>
    <dbReference type="NCBI Taxonomy" id="1618997"/>
    <lineage>
        <taxon>Bacteria</taxon>
        <taxon>Candidatus Uhriibacteriota</taxon>
    </lineage>
</organism>
<evidence type="ECO:0000256" key="1">
    <source>
        <dbReference type="ARBA" id="ARBA00022908"/>
    </source>
</evidence>
<dbReference type="GO" id="GO:0003677">
    <property type="term" value="F:DNA binding"/>
    <property type="evidence" value="ECO:0007669"/>
    <property type="project" value="UniProtKB-KW"/>
</dbReference>
<name>A0A0G0XPS4_9BACT</name>
<dbReference type="InterPro" id="IPR025827">
    <property type="entry name" value="Zn_ribbon_recom_dom"/>
</dbReference>
<comment type="caution">
    <text evidence="8">The sequence shown here is derived from an EMBL/GenBank/DDBJ whole genome shotgun (WGS) entry which is preliminary data.</text>
</comment>
<keyword evidence="1" id="KW-0229">DNA integration</keyword>
<dbReference type="SMART" id="SM00857">
    <property type="entry name" value="Resolvase"/>
    <property type="match status" value="1"/>
</dbReference>
<dbReference type="Pfam" id="PF13408">
    <property type="entry name" value="Zn_ribbon_recom"/>
    <property type="match status" value="1"/>
</dbReference>
<feature type="domain" description="Recombinase" evidence="7">
    <location>
        <begin position="160"/>
        <end position="277"/>
    </location>
</feature>